<reference evidence="14" key="1">
    <citation type="journal article" date="2022" name="bioRxiv">
        <title>Sequencing and chromosome-scale assembly of the giantPleurodeles waltlgenome.</title>
        <authorList>
            <person name="Brown T."/>
            <person name="Elewa A."/>
            <person name="Iarovenko S."/>
            <person name="Subramanian E."/>
            <person name="Araus A.J."/>
            <person name="Petzold A."/>
            <person name="Susuki M."/>
            <person name="Suzuki K.-i.T."/>
            <person name="Hayashi T."/>
            <person name="Toyoda A."/>
            <person name="Oliveira C."/>
            <person name="Osipova E."/>
            <person name="Leigh N.D."/>
            <person name="Simon A."/>
            <person name="Yun M.H."/>
        </authorList>
    </citation>
    <scope>NUCLEOTIDE SEQUENCE</scope>
    <source>
        <strain evidence="14">20211129_DDA</strain>
        <tissue evidence="14">Liver</tissue>
    </source>
</reference>
<evidence type="ECO:0000256" key="11">
    <source>
        <dbReference type="PIRSR" id="PIRSR601820-3"/>
    </source>
</evidence>
<dbReference type="InterPro" id="IPR001820">
    <property type="entry name" value="TIMP"/>
</dbReference>
<dbReference type="PANTHER" id="PTHR11844">
    <property type="entry name" value="METALLOPROTEASE INHIBITOR"/>
    <property type="match status" value="1"/>
</dbReference>
<dbReference type="GO" id="GO:0005615">
    <property type="term" value="C:extracellular space"/>
    <property type="evidence" value="ECO:0007669"/>
    <property type="project" value="TreeGrafter"/>
</dbReference>
<comment type="caution">
    <text evidence="14">The sequence shown here is derived from an EMBL/GenBank/DDBJ whole genome shotgun (WGS) entry which is preliminary data.</text>
</comment>
<sequence>MESAASSCLLSVLLLLTFRQQERVEACSCATAHPQQLICDAAIVIRAKISSEKVISAGADPNNPIKMIQYEIKQIKMFKGFEKIKDVQYVYTPLDSSLCGIKLEANNKKQYLLTGQISSSGKVHIHLCNYIEPWDDLSLSQKKSLNQRYQMGCDCKITICYIVPCSLNTPNECLWTDWLIERKLYGQQAKHFSCIKRSDGSCSWYRGGPLPEKDFIDLSEP</sequence>
<keyword evidence="5" id="KW-0483">Metalloprotease inhibitor</keyword>
<feature type="disulfide bond" evidence="11">
    <location>
        <begin position="173"/>
        <end position="194"/>
    </location>
</feature>
<name>A0AAV7N187_PLEWA</name>
<dbReference type="GO" id="GO:0046872">
    <property type="term" value="F:metal ion binding"/>
    <property type="evidence" value="ECO:0007669"/>
    <property type="project" value="UniProtKB-KW"/>
</dbReference>
<evidence type="ECO:0000256" key="12">
    <source>
        <dbReference type="SAM" id="SignalP"/>
    </source>
</evidence>
<dbReference type="InterPro" id="IPR027465">
    <property type="entry name" value="TIMP_C"/>
</dbReference>
<evidence type="ECO:0000256" key="6">
    <source>
        <dbReference type="ARBA" id="ARBA00022690"/>
    </source>
</evidence>
<evidence type="ECO:0000313" key="14">
    <source>
        <dbReference type="EMBL" id="KAJ1109778.1"/>
    </source>
</evidence>
<feature type="disulfide bond" evidence="11">
    <location>
        <begin position="39"/>
        <end position="153"/>
    </location>
</feature>
<keyword evidence="12" id="KW-0732">Signal</keyword>
<organism evidence="14 15">
    <name type="scientific">Pleurodeles waltl</name>
    <name type="common">Iberian ribbed newt</name>
    <dbReference type="NCBI Taxonomy" id="8319"/>
    <lineage>
        <taxon>Eukaryota</taxon>
        <taxon>Metazoa</taxon>
        <taxon>Chordata</taxon>
        <taxon>Craniata</taxon>
        <taxon>Vertebrata</taxon>
        <taxon>Euteleostomi</taxon>
        <taxon>Amphibia</taxon>
        <taxon>Batrachia</taxon>
        <taxon>Caudata</taxon>
        <taxon>Salamandroidea</taxon>
        <taxon>Salamandridae</taxon>
        <taxon>Pleurodelinae</taxon>
        <taxon>Pleurodeles</taxon>
    </lineage>
</organism>
<dbReference type="PANTHER" id="PTHR11844:SF26">
    <property type="entry name" value="METALLOPROTEINASE INHIBITOR 4"/>
    <property type="match status" value="1"/>
</dbReference>
<evidence type="ECO:0000256" key="5">
    <source>
        <dbReference type="ARBA" id="ARBA00022608"/>
    </source>
</evidence>
<keyword evidence="4" id="KW-0964">Secreted</keyword>
<dbReference type="GO" id="GO:0034097">
    <property type="term" value="P:response to cytokine"/>
    <property type="evidence" value="ECO:0007669"/>
    <property type="project" value="TreeGrafter"/>
</dbReference>
<accession>A0AAV7N187</accession>
<comment type="subcellular location">
    <subcellularLocation>
        <location evidence="1">Secreted</location>
    </subcellularLocation>
</comment>
<feature type="chain" id="PRO_5043709232" description="Metalloproteinase inhibitor 4" evidence="12">
    <location>
        <begin position="27"/>
        <end position="221"/>
    </location>
</feature>
<dbReference type="CDD" id="cd03585">
    <property type="entry name" value="NTR_TIMP"/>
    <property type="match status" value="1"/>
</dbReference>
<evidence type="ECO:0000313" key="15">
    <source>
        <dbReference type="Proteomes" id="UP001066276"/>
    </source>
</evidence>
<keyword evidence="10" id="KW-0862">Zinc</keyword>
<dbReference type="PROSITE" id="PS50189">
    <property type="entry name" value="NTR"/>
    <property type="match status" value="1"/>
</dbReference>
<feature type="disulfide bond" evidence="11">
    <location>
        <begin position="160"/>
        <end position="165"/>
    </location>
</feature>
<feature type="binding site" evidence="10">
    <location>
        <position position="27"/>
    </location>
    <ligand>
        <name>Zn(2+)</name>
        <dbReference type="ChEBI" id="CHEBI:29105"/>
        <note>ligand shared with metalloproteinase partner</note>
    </ligand>
</feature>
<dbReference type="SMART" id="SM00206">
    <property type="entry name" value="NTR"/>
    <property type="match status" value="1"/>
</dbReference>
<feature type="disulfide bond" evidence="11">
    <location>
        <begin position="27"/>
        <end position="99"/>
    </location>
</feature>
<evidence type="ECO:0000256" key="1">
    <source>
        <dbReference type="ARBA" id="ARBA00004613"/>
    </source>
</evidence>
<keyword evidence="8" id="KW-0481">Metalloenzyme inhibitor</keyword>
<dbReference type="Pfam" id="PF00965">
    <property type="entry name" value="TIMP"/>
    <property type="match status" value="1"/>
</dbReference>
<evidence type="ECO:0000256" key="4">
    <source>
        <dbReference type="ARBA" id="ARBA00022525"/>
    </source>
</evidence>
<feature type="disulfide bond" evidence="11">
    <location>
        <begin position="29"/>
        <end position="128"/>
    </location>
</feature>
<evidence type="ECO:0000256" key="7">
    <source>
        <dbReference type="ARBA" id="ARBA00023157"/>
    </source>
</evidence>
<keyword evidence="7 11" id="KW-1015">Disulfide bond</keyword>
<dbReference type="Gene3D" id="2.40.50.120">
    <property type="match status" value="1"/>
</dbReference>
<evidence type="ECO:0000259" key="13">
    <source>
        <dbReference type="PROSITE" id="PS50189"/>
    </source>
</evidence>
<keyword evidence="15" id="KW-1185">Reference proteome</keyword>
<evidence type="ECO:0000256" key="10">
    <source>
        <dbReference type="PIRSR" id="PIRSR601820-1"/>
    </source>
</evidence>
<protein>
    <recommendedName>
        <fullName evidence="3">Metalloproteinase inhibitor 4</fullName>
    </recommendedName>
    <alternativeName>
        <fullName evidence="9">Tissue inhibitor of metalloproteinases 4</fullName>
    </alternativeName>
</protein>
<evidence type="ECO:0000256" key="8">
    <source>
        <dbReference type="ARBA" id="ARBA00023215"/>
    </source>
</evidence>
<dbReference type="FunFam" id="3.90.370.10:FF:000001">
    <property type="entry name" value="Metalloproteinase inhibitor 3"/>
    <property type="match status" value="1"/>
</dbReference>
<evidence type="ECO:0000256" key="3">
    <source>
        <dbReference type="ARBA" id="ARBA00013515"/>
    </source>
</evidence>
<feature type="disulfide bond" evidence="11">
    <location>
        <begin position="155"/>
        <end position="202"/>
    </location>
</feature>
<dbReference type="AlphaFoldDB" id="A0AAV7N187"/>
<feature type="domain" description="NTR" evidence="13">
    <location>
        <begin position="27"/>
        <end position="153"/>
    </location>
</feature>
<gene>
    <name evidence="14" type="ORF">NDU88_007137</name>
</gene>
<keyword evidence="6" id="KW-0646">Protease inhibitor</keyword>
<comment type="similarity">
    <text evidence="2">Belongs to the protease inhibitor I35 (TIMP) family.</text>
</comment>
<proteinExistence type="inferred from homology"/>
<dbReference type="GO" id="GO:0051045">
    <property type="term" value="P:negative regulation of membrane protein ectodomain proteolysis"/>
    <property type="evidence" value="ECO:0007669"/>
    <property type="project" value="TreeGrafter"/>
</dbReference>
<dbReference type="FunFam" id="2.40.50.120:FF:000012">
    <property type="entry name" value="Metalloproteinase inhibitor 4"/>
    <property type="match status" value="1"/>
</dbReference>
<dbReference type="GO" id="GO:0002020">
    <property type="term" value="F:protease binding"/>
    <property type="evidence" value="ECO:0007669"/>
    <property type="project" value="TreeGrafter"/>
</dbReference>
<dbReference type="GO" id="GO:0031012">
    <property type="term" value="C:extracellular matrix"/>
    <property type="evidence" value="ECO:0007669"/>
    <property type="project" value="TreeGrafter"/>
</dbReference>
<evidence type="ECO:0000256" key="2">
    <source>
        <dbReference type="ARBA" id="ARBA00011027"/>
    </source>
</evidence>
<dbReference type="SUPFAM" id="SSF50242">
    <property type="entry name" value="TIMP-like"/>
    <property type="match status" value="1"/>
</dbReference>
<dbReference type="InterPro" id="IPR001134">
    <property type="entry name" value="Netrin_domain"/>
</dbReference>
<dbReference type="EMBL" id="JANPWB010000013">
    <property type="protein sequence ID" value="KAJ1109778.1"/>
    <property type="molecule type" value="Genomic_DNA"/>
</dbReference>
<dbReference type="Proteomes" id="UP001066276">
    <property type="component" value="Chromosome 9"/>
</dbReference>
<evidence type="ECO:0000256" key="9">
    <source>
        <dbReference type="ARBA" id="ARBA00030105"/>
    </source>
</evidence>
<dbReference type="InterPro" id="IPR008993">
    <property type="entry name" value="TIMP-like_OB-fold"/>
</dbReference>
<feature type="signal peptide" evidence="12">
    <location>
        <begin position="1"/>
        <end position="26"/>
    </location>
</feature>
<dbReference type="Gene3D" id="3.90.370.10">
    <property type="entry name" value="Tissue inhibitor of metalloproteinase-1. Chain B, domain 1"/>
    <property type="match status" value="1"/>
</dbReference>
<dbReference type="GO" id="GO:0009725">
    <property type="term" value="P:response to hormone"/>
    <property type="evidence" value="ECO:0007669"/>
    <property type="project" value="TreeGrafter"/>
</dbReference>
<keyword evidence="10" id="KW-0479">Metal-binding</keyword>
<dbReference type="GO" id="GO:0008191">
    <property type="term" value="F:metalloendopeptidase inhibitor activity"/>
    <property type="evidence" value="ECO:0007669"/>
    <property type="project" value="InterPro"/>
</dbReference>